<comment type="caution">
    <text evidence="3">The sequence shown here is derived from an EMBL/GenBank/DDBJ whole genome shotgun (WGS) entry which is preliminary data.</text>
</comment>
<feature type="signal peptide" evidence="2">
    <location>
        <begin position="1"/>
        <end position="20"/>
    </location>
</feature>
<dbReference type="Gene3D" id="2.130.10.10">
    <property type="entry name" value="YVTN repeat-like/Quinoprotein amine dehydrogenase"/>
    <property type="match status" value="1"/>
</dbReference>
<organism evidence="3 4">
    <name type="scientific">Rotaria magnacalcarata</name>
    <dbReference type="NCBI Taxonomy" id="392030"/>
    <lineage>
        <taxon>Eukaryota</taxon>
        <taxon>Metazoa</taxon>
        <taxon>Spiralia</taxon>
        <taxon>Gnathifera</taxon>
        <taxon>Rotifera</taxon>
        <taxon>Eurotatoria</taxon>
        <taxon>Bdelloidea</taxon>
        <taxon>Philodinida</taxon>
        <taxon>Philodinidae</taxon>
        <taxon>Rotaria</taxon>
    </lineage>
</organism>
<keyword evidence="1" id="KW-0812">Transmembrane</keyword>
<gene>
    <name evidence="3" type="ORF">XDN619_LOCUS15773</name>
</gene>
<evidence type="ECO:0000313" key="4">
    <source>
        <dbReference type="Proteomes" id="UP000663887"/>
    </source>
</evidence>
<feature type="transmembrane region" description="Helical" evidence="1">
    <location>
        <begin position="403"/>
        <end position="425"/>
    </location>
</feature>
<evidence type="ECO:0000256" key="2">
    <source>
        <dbReference type="SAM" id="SignalP"/>
    </source>
</evidence>
<feature type="chain" id="PRO_5033065672" evidence="2">
    <location>
        <begin position="21"/>
        <end position="427"/>
    </location>
</feature>
<keyword evidence="2" id="KW-0732">Signal</keyword>
<dbReference type="SUPFAM" id="SSF63825">
    <property type="entry name" value="YWTD domain"/>
    <property type="match status" value="1"/>
</dbReference>
<reference evidence="3" key="1">
    <citation type="submission" date="2021-02" db="EMBL/GenBank/DDBJ databases">
        <authorList>
            <person name="Nowell W R."/>
        </authorList>
    </citation>
    <scope>NUCLEOTIDE SEQUENCE</scope>
</reference>
<proteinExistence type="predicted"/>
<keyword evidence="1" id="KW-1133">Transmembrane helix</keyword>
<dbReference type="AlphaFoldDB" id="A0A816SHA1"/>
<dbReference type="Proteomes" id="UP000663887">
    <property type="component" value="Unassembled WGS sequence"/>
</dbReference>
<dbReference type="InterPro" id="IPR015943">
    <property type="entry name" value="WD40/YVTN_repeat-like_dom_sf"/>
</dbReference>
<keyword evidence="1" id="KW-0472">Membrane</keyword>
<evidence type="ECO:0000256" key="1">
    <source>
        <dbReference type="SAM" id="Phobius"/>
    </source>
</evidence>
<accession>A0A816SHA1</accession>
<dbReference type="EMBL" id="CAJNRG010006498">
    <property type="protein sequence ID" value="CAF2086575.1"/>
    <property type="molecule type" value="Genomic_DNA"/>
</dbReference>
<sequence length="427" mass="45577">MNCMLIIIFSVWVSISGVYPQTSNGDIGAVYTMSNGAIMNQIIVSSLKSNGQLTLIQMISTNGTGVNTSMGDPLFSQGSLQIYSNCLFAVNPGSNSLSMFSIDRLNATNLTLVSVQQVKGWFPVSVTVNSMYACVLTGGNSTGIRCFTYNMSGLYVVPSMDRDLTSYISQSVPPSGPKGTMSEILFSADNRSLIVSVKGYNSTMRGYLLFYLFSDLYTLAMNPIQQKPTDGLLPFSMTLVGTNGLLVTDPGPNGVLTMNYMPTNGTISNSMLTPINSTIAGALCWSAYSSMTGNYYVIGANPAAIVELRLNLSSMSTPVQILQYYSLPNNTGALDTTIVNVAGTDYLFVIGITAHAVSSYRLNGPGSATFIGVFTVQQGDTSAIPKLAGVAAFIQKTSSTATLILPSITITMICFMYLSMVQTIFSF</sequence>
<protein>
    <submittedName>
        <fullName evidence="3">Uncharacterized protein</fullName>
    </submittedName>
</protein>
<evidence type="ECO:0000313" key="3">
    <source>
        <dbReference type="EMBL" id="CAF2086575.1"/>
    </source>
</evidence>
<name>A0A816SHA1_9BILA</name>